<dbReference type="EMBL" id="JAUSTP010000074">
    <property type="protein sequence ID" value="MDQ0191646.1"/>
    <property type="molecule type" value="Genomic_DNA"/>
</dbReference>
<evidence type="ECO:0000313" key="3">
    <source>
        <dbReference type="Proteomes" id="UP001232973"/>
    </source>
</evidence>
<evidence type="ECO:0000259" key="1">
    <source>
        <dbReference type="PROSITE" id="PS50878"/>
    </source>
</evidence>
<accession>A0ABT9XMV2</accession>
<dbReference type="GO" id="GO:0003964">
    <property type="term" value="F:RNA-directed DNA polymerase activity"/>
    <property type="evidence" value="ECO:0007669"/>
    <property type="project" value="UniProtKB-KW"/>
</dbReference>
<keyword evidence="2" id="KW-0695">RNA-directed DNA polymerase</keyword>
<comment type="caution">
    <text evidence="2">The sequence shown here is derived from an EMBL/GenBank/DDBJ whole genome shotgun (WGS) entry which is preliminary data.</text>
</comment>
<dbReference type="InterPro" id="IPR000477">
    <property type="entry name" value="RT_dom"/>
</dbReference>
<keyword evidence="3" id="KW-1185">Reference proteome</keyword>
<dbReference type="PROSITE" id="PS50878">
    <property type="entry name" value="RT_POL"/>
    <property type="match status" value="1"/>
</dbReference>
<dbReference type="Pfam" id="PF08388">
    <property type="entry name" value="GIIM"/>
    <property type="match status" value="1"/>
</dbReference>
<evidence type="ECO:0000313" key="2">
    <source>
        <dbReference type="EMBL" id="MDQ0191646.1"/>
    </source>
</evidence>
<dbReference type="PANTHER" id="PTHR34047:SF8">
    <property type="entry name" value="PROTEIN YKFC"/>
    <property type="match status" value="1"/>
</dbReference>
<dbReference type="NCBIfam" id="TIGR04416">
    <property type="entry name" value="group_II_RT_mat"/>
    <property type="match status" value="1"/>
</dbReference>
<dbReference type="SUPFAM" id="SSF56672">
    <property type="entry name" value="DNA/RNA polymerases"/>
    <property type="match status" value="1"/>
</dbReference>
<feature type="domain" description="Reverse transcriptase" evidence="1">
    <location>
        <begin position="83"/>
        <end position="316"/>
    </location>
</feature>
<dbReference type="InterPro" id="IPR030931">
    <property type="entry name" value="Group_II_RT_mat"/>
</dbReference>
<keyword evidence="2" id="KW-0548">Nucleotidyltransferase</keyword>
<dbReference type="Pfam" id="PF00078">
    <property type="entry name" value="RVT_1"/>
    <property type="match status" value="1"/>
</dbReference>
<sequence>MNAVNTANYTKVKARELQRTLYLAAKANAKRRFHSLYDKVYRSDVLWEAWRRVKANRGSAGVDGVTIRHIVEEYGEEQFVRETQDLLKKGTYRPLPVRRKNIPKADGKERPLGIPVIQDRLVQMASKMVLEPIFEADFKDCSFGFRPKRSAKDAIQRIQRTVNYENTYWAVDVDISGYFNNIPHDKLLMLVKQRVSDRRVLKLIRQWLKAGYVEEGLFHETELGSPQGGVISPLLANIYLNYLDTVWERNYTHLGKLVRYADDLVILCHKKADALKAIQVLKAVFQRLELRMNREKSKLVSLWPGKPGFDFLGHHHRYMPMMRPGGRVWNAFRSYPSKKSMKKMRDRVREELAPRNRLYWTVQQVVSRLNPIIQGWTNYYTAADPKASRKFLAKIDWHISRRLILYWRKKYKRSRKSQSEIMKAFRGMGLKSVTGYGA</sequence>
<keyword evidence="2" id="KW-0808">Transferase</keyword>
<dbReference type="PANTHER" id="PTHR34047">
    <property type="entry name" value="NUCLEAR INTRON MATURASE 1, MITOCHONDRIAL-RELATED"/>
    <property type="match status" value="1"/>
</dbReference>
<organism evidence="2 3">
    <name type="scientific">Alicyclobacillus cycloheptanicus</name>
    <dbReference type="NCBI Taxonomy" id="1457"/>
    <lineage>
        <taxon>Bacteria</taxon>
        <taxon>Bacillati</taxon>
        <taxon>Bacillota</taxon>
        <taxon>Bacilli</taxon>
        <taxon>Bacillales</taxon>
        <taxon>Alicyclobacillaceae</taxon>
        <taxon>Alicyclobacillus</taxon>
    </lineage>
</organism>
<dbReference type="InterPro" id="IPR043502">
    <property type="entry name" value="DNA/RNA_pol_sf"/>
</dbReference>
<dbReference type="Proteomes" id="UP001232973">
    <property type="component" value="Unassembled WGS sequence"/>
</dbReference>
<dbReference type="InterPro" id="IPR013597">
    <property type="entry name" value="Mat_intron_G2"/>
</dbReference>
<protein>
    <submittedName>
        <fullName evidence="2">Group II intron reverse transcriptase/maturase</fullName>
    </submittedName>
</protein>
<dbReference type="RefSeq" id="WP_274456680.1">
    <property type="nucleotide sequence ID" value="NZ_CP067097.1"/>
</dbReference>
<dbReference type="CDD" id="cd01651">
    <property type="entry name" value="RT_G2_intron"/>
    <property type="match status" value="1"/>
</dbReference>
<proteinExistence type="predicted"/>
<name>A0ABT9XMV2_9BACL</name>
<gene>
    <name evidence="2" type="ORF">J2S03_003519</name>
</gene>
<dbReference type="InterPro" id="IPR051083">
    <property type="entry name" value="GrpII_Intron_Splice-Mob/Def"/>
</dbReference>
<reference evidence="2 3" key="1">
    <citation type="submission" date="2023-07" db="EMBL/GenBank/DDBJ databases">
        <title>Genomic Encyclopedia of Type Strains, Phase IV (KMG-IV): sequencing the most valuable type-strain genomes for metagenomic binning, comparative biology and taxonomic classification.</title>
        <authorList>
            <person name="Goeker M."/>
        </authorList>
    </citation>
    <scope>NUCLEOTIDE SEQUENCE [LARGE SCALE GENOMIC DNA]</scope>
    <source>
        <strain evidence="2 3">DSM 4006</strain>
    </source>
</reference>